<protein>
    <submittedName>
        <fullName evidence="1">Class I SAM-dependent methyltransferase</fullName>
        <ecNumber evidence="1">2.1.-.-</ecNumber>
    </submittedName>
</protein>
<accession>A0ABV3U8W6</accession>
<gene>
    <name evidence="1" type="ORF">AB4876_15890</name>
</gene>
<name>A0ABV3U8W6_9GAMM</name>
<keyword evidence="1" id="KW-0808">Transferase</keyword>
<dbReference type="EC" id="2.1.-.-" evidence="1"/>
<comment type="caution">
    <text evidence="1">The sequence shown here is derived from an EMBL/GenBank/DDBJ whole genome shotgun (WGS) entry which is preliminary data.</text>
</comment>
<dbReference type="Proteomes" id="UP001557485">
    <property type="component" value="Unassembled WGS sequence"/>
</dbReference>
<dbReference type="RefSeq" id="WP_368382734.1">
    <property type="nucleotide sequence ID" value="NZ_JBFRYA010000016.1"/>
</dbReference>
<dbReference type="EMBL" id="JBFRYA010000016">
    <property type="protein sequence ID" value="MEX1670402.1"/>
    <property type="molecule type" value="Genomic_DNA"/>
</dbReference>
<evidence type="ECO:0000313" key="2">
    <source>
        <dbReference type="Proteomes" id="UP001557485"/>
    </source>
</evidence>
<dbReference type="Gene3D" id="3.40.50.150">
    <property type="entry name" value="Vaccinia Virus protein VP39"/>
    <property type="match status" value="1"/>
</dbReference>
<keyword evidence="1" id="KW-0489">Methyltransferase</keyword>
<dbReference type="InterPro" id="IPR029063">
    <property type="entry name" value="SAM-dependent_MTases_sf"/>
</dbReference>
<evidence type="ECO:0000313" key="1">
    <source>
        <dbReference type="EMBL" id="MEX1670402.1"/>
    </source>
</evidence>
<keyword evidence="2" id="KW-1185">Reference proteome</keyword>
<organism evidence="1 2">
    <name type="scientific">Zhongshania guokunii</name>
    <dbReference type="NCBI Taxonomy" id="641783"/>
    <lineage>
        <taxon>Bacteria</taxon>
        <taxon>Pseudomonadati</taxon>
        <taxon>Pseudomonadota</taxon>
        <taxon>Gammaproteobacteria</taxon>
        <taxon>Cellvibrionales</taxon>
        <taxon>Spongiibacteraceae</taxon>
        <taxon>Zhongshania</taxon>
    </lineage>
</organism>
<reference evidence="1 2" key="1">
    <citation type="journal article" date="2011" name="Int. J. Syst. Evol. Microbiol.">
        <title>Zhongshania antarctica gen. nov., sp. nov. and Zhongshania guokunii sp. nov., gammaproteobacteria respectively isolated from coastal attached (fast) ice and surface seawater of the Antarctic.</title>
        <authorList>
            <person name="Li H.J."/>
            <person name="Zhang X.Y."/>
            <person name="Chen C.X."/>
            <person name="Zhang Y.J."/>
            <person name="Gao Z.M."/>
            <person name="Yu Y."/>
            <person name="Chen X.L."/>
            <person name="Chen B."/>
            <person name="Zhang Y.Z."/>
        </authorList>
    </citation>
    <scope>NUCLEOTIDE SEQUENCE [LARGE SCALE GENOMIC DNA]</scope>
    <source>
        <strain evidence="1 2">ZS6-22T</strain>
    </source>
</reference>
<sequence>MSEGDLDLSSIVPWGRSYAEYCRMFALSERDLEGYILGCGDGPASFNAELSQNGGRIMSVDPIYQFTKAEISSRIQRVYPGMIAELARHADNYYWSSFKDPGHLGSVRMSAMNRFLDDFDVGLAEGRYVEATLPELPFFDNEFDLGLCSHLLFLYSEQIDAAQHIEALTEMCRVAKEVRVYPLLSLDGRLSQHLPGVIRYFNERHYQAELKAVPYQFQKGASDMLTLRKIIR</sequence>
<proteinExistence type="predicted"/>
<dbReference type="GO" id="GO:0008168">
    <property type="term" value="F:methyltransferase activity"/>
    <property type="evidence" value="ECO:0007669"/>
    <property type="project" value="UniProtKB-KW"/>
</dbReference>
<dbReference type="GO" id="GO:0032259">
    <property type="term" value="P:methylation"/>
    <property type="evidence" value="ECO:0007669"/>
    <property type="project" value="UniProtKB-KW"/>
</dbReference>